<feature type="transmembrane region" description="Helical" evidence="2">
    <location>
        <begin position="271"/>
        <end position="295"/>
    </location>
</feature>
<keyword evidence="2" id="KW-0472">Membrane</keyword>
<dbReference type="Gene3D" id="3.30.420.10">
    <property type="entry name" value="Ribonuclease H-like superfamily/Ribonuclease H"/>
    <property type="match status" value="1"/>
</dbReference>
<evidence type="ECO:0000313" key="6">
    <source>
        <dbReference type="WBParaSite" id="HPBE_0000526801-mRNA-1"/>
    </source>
</evidence>
<dbReference type="Gene3D" id="3.60.21.10">
    <property type="match status" value="1"/>
</dbReference>
<reference evidence="6" key="2">
    <citation type="submission" date="2019-09" db="UniProtKB">
        <authorList>
            <consortium name="WormBaseParasite"/>
        </authorList>
    </citation>
    <scope>IDENTIFICATION</scope>
</reference>
<dbReference type="InterPro" id="IPR050341">
    <property type="entry name" value="PP1_catalytic_subunit"/>
</dbReference>
<evidence type="ECO:0000259" key="3">
    <source>
        <dbReference type="SMART" id="SM00156"/>
    </source>
</evidence>
<keyword evidence="2" id="KW-1133">Transmembrane helix</keyword>
<dbReference type="EMBL" id="UZAH01025442">
    <property type="protein sequence ID" value="VDO63975.1"/>
    <property type="molecule type" value="Genomic_DNA"/>
</dbReference>
<evidence type="ECO:0000313" key="5">
    <source>
        <dbReference type="Proteomes" id="UP000050761"/>
    </source>
</evidence>
<evidence type="ECO:0000256" key="2">
    <source>
        <dbReference type="SAM" id="Phobius"/>
    </source>
</evidence>
<dbReference type="GO" id="GO:0005634">
    <property type="term" value="C:nucleus"/>
    <property type="evidence" value="ECO:0007669"/>
    <property type="project" value="TreeGrafter"/>
</dbReference>
<dbReference type="InterPro" id="IPR006186">
    <property type="entry name" value="Ser/Thr-sp_prot-phosphatase"/>
</dbReference>
<reference evidence="4 5" key="1">
    <citation type="submission" date="2018-11" db="EMBL/GenBank/DDBJ databases">
        <authorList>
            <consortium name="Pathogen Informatics"/>
        </authorList>
    </citation>
    <scope>NUCLEOTIDE SEQUENCE [LARGE SCALE GENOMIC DNA]</scope>
</reference>
<feature type="domain" description="Serine/threonine specific protein phosphatases" evidence="3">
    <location>
        <begin position="214"/>
        <end position="415"/>
    </location>
</feature>
<dbReference type="SUPFAM" id="SSF56300">
    <property type="entry name" value="Metallo-dependent phosphatases"/>
    <property type="match status" value="1"/>
</dbReference>
<dbReference type="OrthoDB" id="5779555at2759"/>
<evidence type="ECO:0000256" key="1">
    <source>
        <dbReference type="SAM" id="MobiDB-lite"/>
    </source>
</evidence>
<protein>
    <submittedName>
        <fullName evidence="6">SER_THR_PHOSPHATASE domain-containing protein</fullName>
    </submittedName>
</protein>
<name>A0A3P8ATP6_HELPZ</name>
<evidence type="ECO:0000313" key="4">
    <source>
        <dbReference type="EMBL" id="VDO63975.1"/>
    </source>
</evidence>
<dbReference type="InterPro" id="IPR036397">
    <property type="entry name" value="RNaseH_sf"/>
</dbReference>
<keyword evidence="5" id="KW-1185">Reference proteome</keyword>
<dbReference type="GO" id="GO:0005737">
    <property type="term" value="C:cytoplasm"/>
    <property type="evidence" value="ECO:0007669"/>
    <property type="project" value="TreeGrafter"/>
</dbReference>
<dbReference type="InterPro" id="IPR029052">
    <property type="entry name" value="Metallo-depent_PP-like"/>
</dbReference>
<dbReference type="AlphaFoldDB" id="A0A3P8ATP6"/>
<dbReference type="GO" id="GO:0004722">
    <property type="term" value="F:protein serine/threonine phosphatase activity"/>
    <property type="evidence" value="ECO:0007669"/>
    <property type="project" value="TreeGrafter"/>
</dbReference>
<dbReference type="GO" id="GO:0003676">
    <property type="term" value="F:nucleic acid binding"/>
    <property type="evidence" value="ECO:0007669"/>
    <property type="project" value="InterPro"/>
</dbReference>
<dbReference type="WBParaSite" id="HPBE_0000526801-mRNA-1">
    <property type="protein sequence ID" value="HPBE_0000526801-mRNA-1"/>
    <property type="gene ID" value="HPBE_0000526801"/>
</dbReference>
<dbReference type="Proteomes" id="UP000050761">
    <property type="component" value="Unassembled WGS sequence"/>
</dbReference>
<gene>
    <name evidence="4" type="ORF">HPBE_LOCUS5269</name>
</gene>
<sequence>MLAYQLESFRRQTSLGGLQALGSLSTIAEMAQEAVVFLVDVVHDGIFPKAGKRGVKIPPGPAGSQRPESPSTAQEWPAEDGGRKHHQPQSFPSLSLGDGLSWDMRYRKTPLAFMEHKVKIHIAGYQQYVVRDVQPWATCHFGETGFSLQQDWAPAHSAKSTMVVCEELFPGFWSKDTWPSNSPDLNSMDIRCETFAKNIWGYIMNFYPDGPKPYLKMDVFLGLMTRTAAILEKEPTVVELSGEVTVMGPIYGEGDSLITLLSLVGMPPQKMYIFLGCYFGLGFAPLESLMLLFCLKCLYPTKIYLLKGHLEEAASIKNLGLDDWLLRRRIPPDSVAKVSDTVMRTVAMMPIAAMIGTKILCMPGGPGPVIRENGLAALKACSRMSMSQQDRSICMVRDRIDPSCMDELVLVVGACRRSARIKISVSQTL</sequence>
<keyword evidence="2" id="KW-0812">Transmembrane</keyword>
<dbReference type="PANTHER" id="PTHR11668:SF4">
    <property type="entry name" value="SERINE_THREONINE SPECIFIC PROTEIN PHOSPHATASES DOMAIN-CONTAINING PROTEIN"/>
    <property type="match status" value="1"/>
</dbReference>
<dbReference type="SMART" id="SM00156">
    <property type="entry name" value="PP2Ac"/>
    <property type="match status" value="1"/>
</dbReference>
<dbReference type="PRINTS" id="PR00114">
    <property type="entry name" value="STPHPHTASE"/>
</dbReference>
<dbReference type="PANTHER" id="PTHR11668">
    <property type="entry name" value="SERINE/THREONINE PROTEIN PHOSPHATASE"/>
    <property type="match status" value="1"/>
</dbReference>
<accession>A0A3P8ATP6</accession>
<proteinExistence type="predicted"/>
<feature type="region of interest" description="Disordered" evidence="1">
    <location>
        <begin position="52"/>
        <end position="92"/>
    </location>
</feature>
<organism evidence="4">
    <name type="scientific">Heligmosomoides polygyrus</name>
    <name type="common">Parasitic roundworm</name>
    <dbReference type="NCBI Taxonomy" id="6339"/>
    <lineage>
        <taxon>Eukaryota</taxon>
        <taxon>Metazoa</taxon>
        <taxon>Ecdysozoa</taxon>
        <taxon>Nematoda</taxon>
        <taxon>Chromadorea</taxon>
        <taxon>Rhabditida</taxon>
        <taxon>Rhabditina</taxon>
        <taxon>Rhabditomorpha</taxon>
        <taxon>Strongyloidea</taxon>
        <taxon>Heligmosomidae</taxon>
        <taxon>Heligmosomoides</taxon>
    </lineage>
</organism>